<dbReference type="PATRIC" id="fig|50340.43.peg.2199"/>
<dbReference type="OrthoDB" id="5951700at2"/>
<comment type="caution">
    <text evidence="1">The sequence shown here is derived from an EMBL/GenBank/DDBJ whole genome shotgun (WGS) entry which is preliminary data.</text>
</comment>
<dbReference type="RefSeq" id="WP_054064010.1">
    <property type="nucleotide sequence ID" value="NZ_JSYZ01000019.1"/>
</dbReference>
<sequence>MKIPDRLTLCLGAFVVSMATLCLALFEGLGTGIEWGPEPEAPPPVAPAATVKPEAAPALSSYAGIWQRPLFNRDRQADPSDPAATGDHDTQALAGLSLNGIAVSTSLRKALFKTSDGKSLSAAQGDVLPNGWRVERITAEKVSLSFRSSEQELSIPVLKLPATAAH</sequence>
<evidence type="ECO:0008006" key="3">
    <source>
        <dbReference type="Google" id="ProtNLM"/>
    </source>
</evidence>
<proteinExistence type="predicted"/>
<dbReference type="Proteomes" id="UP000037931">
    <property type="component" value="Unassembled WGS sequence"/>
</dbReference>
<dbReference type="STRING" id="50340.PF66_04897"/>
<accession>A0A0M9GDT2</accession>
<dbReference type="EMBL" id="JSYZ01000019">
    <property type="protein sequence ID" value="KPA88533.1"/>
    <property type="molecule type" value="Genomic_DNA"/>
</dbReference>
<keyword evidence="2" id="KW-1185">Reference proteome</keyword>
<reference evidence="1 2" key="1">
    <citation type="journal article" date="2015" name="PLoS ONE">
        <title>Rice-Infecting Pseudomonas Genomes Are Highly Accessorized and Harbor Multiple Putative Virulence Mechanisms to Cause Sheath Brown Rot.</title>
        <authorList>
            <person name="Quibod I.L."/>
            <person name="Grande G."/>
            <person name="Oreiro E.G."/>
            <person name="Borja F.N."/>
            <person name="Dossa G.S."/>
            <person name="Mauleon R."/>
            <person name="Cruz C.V."/>
            <person name="Oliva R."/>
        </authorList>
    </citation>
    <scope>NUCLEOTIDE SEQUENCE [LARGE SCALE GENOMIC DNA]</scope>
    <source>
        <strain evidence="1 2">IRRI 6609</strain>
    </source>
</reference>
<protein>
    <recommendedName>
        <fullName evidence="3">General secretion pathway protein N</fullName>
    </recommendedName>
</protein>
<name>A0A0M9GDT2_9PSED</name>
<gene>
    <name evidence="1" type="ORF">PF66_04897</name>
</gene>
<evidence type="ECO:0000313" key="1">
    <source>
        <dbReference type="EMBL" id="KPA88533.1"/>
    </source>
</evidence>
<evidence type="ECO:0000313" key="2">
    <source>
        <dbReference type="Proteomes" id="UP000037931"/>
    </source>
</evidence>
<organism evidence="1 2">
    <name type="scientific">Pseudomonas asplenii</name>
    <dbReference type="NCBI Taxonomy" id="53407"/>
    <lineage>
        <taxon>Bacteria</taxon>
        <taxon>Pseudomonadati</taxon>
        <taxon>Pseudomonadota</taxon>
        <taxon>Gammaproteobacteria</taxon>
        <taxon>Pseudomonadales</taxon>
        <taxon>Pseudomonadaceae</taxon>
        <taxon>Pseudomonas</taxon>
    </lineage>
</organism>
<dbReference type="AlphaFoldDB" id="A0A0M9GDT2"/>